<reference evidence="2 3" key="1">
    <citation type="submission" date="2019-04" db="EMBL/GenBank/DDBJ databases">
        <title>Mesorhizobium composti sp. nov., isolated from compost.</title>
        <authorList>
            <person name="Lin S.-Y."/>
            <person name="Hameed A."/>
            <person name="Hsieh Y.-T."/>
            <person name="Young C.-C."/>
        </authorList>
    </citation>
    <scope>NUCLEOTIDE SEQUENCE [LARGE SCALE GENOMIC DNA]</scope>
    <source>
        <strain evidence="2 3">CC-YTH430</strain>
    </source>
</reference>
<gene>
    <name evidence="2" type="ORF">E6C48_14255</name>
</gene>
<evidence type="ECO:0000313" key="3">
    <source>
        <dbReference type="Proteomes" id="UP000306441"/>
    </source>
</evidence>
<evidence type="ECO:0000313" key="2">
    <source>
        <dbReference type="EMBL" id="THF56308.1"/>
    </source>
</evidence>
<feature type="signal peptide" evidence="1">
    <location>
        <begin position="1"/>
        <end position="18"/>
    </location>
</feature>
<dbReference type="RefSeq" id="WP_136358322.1">
    <property type="nucleotide sequence ID" value="NZ_SSNY01000008.1"/>
</dbReference>
<keyword evidence="1" id="KW-0732">Signal</keyword>
<comment type="caution">
    <text evidence="2">The sequence shown here is derived from an EMBL/GenBank/DDBJ whole genome shotgun (WGS) entry which is preliminary data.</text>
</comment>
<keyword evidence="3" id="KW-1185">Reference proteome</keyword>
<evidence type="ECO:0000256" key="1">
    <source>
        <dbReference type="SAM" id="SignalP"/>
    </source>
</evidence>
<feature type="chain" id="PRO_5046328399" description="Lipoprotein" evidence="1">
    <location>
        <begin position="19"/>
        <end position="113"/>
    </location>
</feature>
<dbReference type="EMBL" id="SSNY01000008">
    <property type="protein sequence ID" value="THF56308.1"/>
    <property type="molecule type" value="Genomic_DNA"/>
</dbReference>
<proteinExistence type="predicted"/>
<sequence>MRASLIVLPLCLFLASCGSDSLVGHQERNIMSSLPYDSTPCNTLLAKRQSLMSRYNLDENAKPVVSATPLGLGPVVPDTRSKAQQAVEQARGEIDAMNRSMVRRKCIPAPPKA</sequence>
<organism evidence="2 3">
    <name type="scientific">Ollibium composti</name>
    <dbReference type="NCBI Taxonomy" id="2675109"/>
    <lineage>
        <taxon>Bacteria</taxon>
        <taxon>Pseudomonadati</taxon>
        <taxon>Pseudomonadota</taxon>
        <taxon>Alphaproteobacteria</taxon>
        <taxon>Hyphomicrobiales</taxon>
        <taxon>Phyllobacteriaceae</taxon>
        <taxon>Ollibium</taxon>
    </lineage>
</organism>
<evidence type="ECO:0008006" key="4">
    <source>
        <dbReference type="Google" id="ProtNLM"/>
    </source>
</evidence>
<accession>A0ABY2Q5N6</accession>
<name>A0ABY2Q5N6_9HYPH</name>
<dbReference type="Proteomes" id="UP000306441">
    <property type="component" value="Unassembled WGS sequence"/>
</dbReference>
<dbReference type="PROSITE" id="PS51257">
    <property type="entry name" value="PROKAR_LIPOPROTEIN"/>
    <property type="match status" value="1"/>
</dbReference>
<protein>
    <recommendedName>
        <fullName evidence="4">Lipoprotein</fullName>
    </recommendedName>
</protein>